<evidence type="ECO:0000256" key="1">
    <source>
        <dbReference type="ARBA" id="ARBA00004772"/>
    </source>
</evidence>
<evidence type="ECO:0000313" key="12">
    <source>
        <dbReference type="Proteomes" id="UP000267841"/>
    </source>
</evidence>
<comment type="function">
    <text evidence="6 9">Catalyzes cyclization of the linear tetrapyrrole, hydroxymethylbilane, to the macrocyclic uroporphyrinogen III.</text>
</comment>
<evidence type="ECO:0000256" key="4">
    <source>
        <dbReference type="ARBA" id="ARBA00023239"/>
    </source>
</evidence>
<comment type="caution">
    <text evidence="11">The sequence shown here is derived from an EMBL/GenBank/DDBJ whole genome shotgun (WGS) entry which is preliminary data.</text>
</comment>
<name>A0A497XSR1_9AQUI</name>
<dbReference type="GO" id="GO:0006782">
    <property type="term" value="P:protoporphyrinogen IX biosynthetic process"/>
    <property type="evidence" value="ECO:0007669"/>
    <property type="project" value="UniProtKB-UniRule"/>
</dbReference>
<dbReference type="InterPro" id="IPR036108">
    <property type="entry name" value="4pyrrol_syn_uPrphyn_synt_sf"/>
</dbReference>
<dbReference type="InterPro" id="IPR039793">
    <property type="entry name" value="UROS/Hem4"/>
</dbReference>
<evidence type="ECO:0000256" key="6">
    <source>
        <dbReference type="ARBA" id="ARBA00037589"/>
    </source>
</evidence>
<evidence type="ECO:0000256" key="2">
    <source>
        <dbReference type="ARBA" id="ARBA00008133"/>
    </source>
</evidence>
<dbReference type="UniPathway" id="UPA00251">
    <property type="reaction ID" value="UER00320"/>
</dbReference>
<comment type="catalytic activity">
    <reaction evidence="8 9">
        <text>hydroxymethylbilane = uroporphyrinogen III + H2O</text>
        <dbReference type="Rhea" id="RHEA:18965"/>
        <dbReference type="ChEBI" id="CHEBI:15377"/>
        <dbReference type="ChEBI" id="CHEBI:57308"/>
        <dbReference type="ChEBI" id="CHEBI:57845"/>
        <dbReference type="EC" id="4.2.1.75"/>
    </reaction>
</comment>
<evidence type="ECO:0000256" key="5">
    <source>
        <dbReference type="ARBA" id="ARBA00023244"/>
    </source>
</evidence>
<keyword evidence="4 9" id="KW-0456">Lyase</keyword>
<gene>
    <name evidence="11" type="ORF">BCF55_1436</name>
</gene>
<dbReference type="EMBL" id="RCCJ01000001">
    <property type="protein sequence ID" value="RLJ71139.1"/>
    <property type="molecule type" value="Genomic_DNA"/>
</dbReference>
<dbReference type="GO" id="GO:0006780">
    <property type="term" value="P:uroporphyrinogen III biosynthetic process"/>
    <property type="evidence" value="ECO:0007669"/>
    <property type="project" value="UniProtKB-UniRule"/>
</dbReference>
<dbReference type="InterPro" id="IPR003754">
    <property type="entry name" value="4pyrrol_synth_uPrphyn_synth"/>
</dbReference>
<evidence type="ECO:0000256" key="3">
    <source>
        <dbReference type="ARBA" id="ARBA00013109"/>
    </source>
</evidence>
<proteinExistence type="inferred from homology"/>
<feature type="domain" description="Tetrapyrrole biosynthesis uroporphyrinogen III synthase" evidence="10">
    <location>
        <begin position="23"/>
        <end position="229"/>
    </location>
</feature>
<protein>
    <recommendedName>
        <fullName evidence="7 9">Uroporphyrinogen-III synthase</fullName>
        <ecNumber evidence="3 9">4.2.1.75</ecNumber>
    </recommendedName>
</protein>
<evidence type="ECO:0000259" key="10">
    <source>
        <dbReference type="Pfam" id="PF02602"/>
    </source>
</evidence>
<evidence type="ECO:0000256" key="7">
    <source>
        <dbReference type="ARBA" id="ARBA00040167"/>
    </source>
</evidence>
<organism evidence="11 12">
    <name type="scientific">Hydrogenivirga caldilitoris</name>
    <dbReference type="NCBI Taxonomy" id="246264"/>
    <lineage>
        <taxon>Bacteria</taxon>
        <taxon>Pseudomonadati</taxon>
        <taxon>Aquificota</taxon>
        <taxon>Aquificia</taxon>
        <taxon>Aquificales</taxon>
        <taxon>Aquificaceae</taxon>
        <taxon>Hydrogenivirga</taxon>
    </lineage>
</organism>
<evidence type="ECO:0000256" key="9">
    <source>
        <dbReference type="RuleBase" id="RU366031"/>
    </source>
</evidence>
<evidence type="ECO:0000256" key="8">
    <source>
        <dbReference type="ARBA" id="ARBA00048617"/>
    </source>
</evidence>
<dbReference type="OrthoDB" id="9815856at2"/>
<dbReference type="EC" id="4.2.1.75" evidence="3 9"/>
<dbReference type="SUPFAM" id="SSF69618">
    <property type="entry name" value="HemD-like"/>
    <property type="match status" value="1"/>
</dbReference>
<dbReference type="PANTHER" id="PTHR38042">
    <property type="entry name" value="UROPORPHYRINOGEN-III SYNTHASE, CHLOROPLASTIC"/>
    <property type="match status" value="1"/>
</dbReference>
<reference evidence="11 12" key="1">
    <citation type="submission" date="2018-10" db="EMBL/GenBank/DDBJ databases">
        <title>Genomic Encyclopedia of Archaeal and Bacterial Type Strains, Phase II (KMG-II): from individual species to whole genera.</title>
        <authorList>
            <person name="Goeker M."/>
        </authorList>
    </citation>
    <scope>NUCLEOTIDE SEQUENCE [LARGE SCALE GENOMIC DNA]</scope>
    <source>
        <strain evidence="11 12">DSM 16510</strain>
    </source>
</reference>
<dbReference type="CDD" id="cd06578">
    <property type="entry name" value="HemD"/>
    <property type="match status" value="1"/>
</dbReference>
<dbReference type="Gene3D" id="3.40.50.10090">
    <property type="match status" value="2"/>
</dbReference>
<dbReference type="GO" id="GO:0004852">
    <property type="term" value="F:uroporphyrinogen-III synthase activity"/>
    <property type="evidence" value="ECO:0007669"/>
    <property type="project" value="UniProtKB-UniRule"/>
</dbReference>
<dbReference type="Pfam" id="PF02602">
    <property type="entry name" value="HEM4"/>
    <property type="match status" value="1"/>
</dbReference>
<keyword evidence="12" id="KW-1185">Reference proteome</keyword>
<dbReference type="PANTHER" id="PTHR38042:SF1">
    <property type="entry name" value="UROPORPHYRINOGEN-III SYNTHASE, CHLOROPLASTIC"/>
    <property type="match status" value="1"/>
</dbReference>
<comment type="similarity">
    <text evidence="2 9">Belongs to the uroporphyrinogen-III synthase family.</text>
</comment>
<sequence length="244" mass="27655">MGRKPSKRVILTRSREDIERDRALFEKLGFEVIELPLIKTEPLDYEVREEDISYIVFQSTKAVKYFLRRSGIPEDAKVVAVGEKTKKELESLGCKVWLVPEDMSAEGILKEFPEGKGEKVLIPRSEQGRDELIEGLSKKGYKVLPLNVYRTVRLIHPKETLMNLLKGGGFIIFASPSAVQGFFENLQESTALALLNNLIVVSIGKTTKKELEKFGIIPNIIPEKPLMEEVAGKIHRFWQENCIG</sequence>
<comment type="pathway">
    <text evidence="1 9">Porphyrin-containing compound metabolism; protoporphyrin-IX biosynthesis; coproporphyrinogen-III from 5-aminolevulinate: step 3/4.</text>
</comment>
<keyword evidence="5 9" id="KW-0627">Porphyrin biosynthesis</keyword>
<evidence type="ECO:0000313" key="11">
    <source>
        <dbReference type="EMBL" id="RLJ71139.1"/>
    </source>
</evidence>
<accession>A0A497XSR1</accession>
<dbReference type="AlphaFoldDB" id="A0A497XSR1"/>
<dbReference type="Proteomes" id="UP000267841">
    <property type="component" value="Unassembled WGS sequence"/>
</dbReference>
<dbReference type="RefSeq" id="WP_121012046.1">
    <property type="nucleotide sequence ID" value="NZ_RCCJ01000001.1"/>
</dbReference>